<evidence type="ECO:0000256" key="4">
    <source>
        <dbReference type="ARBA" id="ARBA00022827"/>
    </source>
</evidence>
<evidence type="ECO:0000259" key="14">
    <source>
        <dbReference type="Pfam" id="PF12806"/>
    </source>
</evidence>
<evidence type="ECO:0000313" key="15">
    <source>
        <dbReference type="EMBL" id="RXZ66164.1"/>
    </source>
</evidence>
<evidence type="ECO:0000259" key="12">
    <source>
        <dbReference type="Pfam" id="PF02770"/>
    </source>
</evidence>
<evidence type="ECO:0000256" key="6">
    <source>
        <dbReference type="ARBA" id="ARBA00051388"/>
    </source>
</evidence>
<evidence type="ECO:0000256" key="2">
    <source>
        <dbReference type="ARBA" id="ARBA00009347"/>
    </source>
</evidence>
<dbReference type="SUPFAM" id="SSF47203">
    <property type="entry name" value="Acyl-CoA dehydrogenase C-terminal domain-like"/>
    <property type="match status" value="1"/>
</dbReference>
<feature type="domain" description="Acyl-CoA dehydrogenase/oxidase N-terminal" evidence="13">
    <location>
        <begin position="44"/>
        <end position="158"/>
    </location>
</feature>
<feature type="domain" description="Acyl-CoA dehydrogenase/oxidase C-terminal" evidence="11">
    <location>
        <begin position="282"/>
        <end position="451"/>
    </location>
</feature>
<comment type="cofactor">
    <cofactor evidence="1 10">
        <name>FAD</name>
        <dbReference type="ChEBI" id="CHEBI:57692"/>
    </cofactor>
</comment>
<dbReference type="Pfam" id="PF02770">
    <property type="entry name" value="Acyl-CoA_dh_M"/>
    <property type="match status" value="1"/>
</dbReference>
<dbReference type="InterPro" id="IPR037069">
    <property type="entry name" value="AcylCoA_DH/ox_N_sf"/>
</dbReference>
<evidence type="ECO:0000256" key="7">
    <source>
        <dbReference type="ARBA" id="ARBA00058683"/>
    </source>
</evidence>
<dbReference type="Pfam" id="PF12806">
    <property type="entry name" value="Acyl-CoA_dh_C"/>
    <property type="match status" value="1"/>
</dbReference>
<dbReference type="InterPro" id="IPR013786">
    <property type="entry name" value="AcylCoA_DH/ox_N"/>
</dbReference>
<keyword evidence="5 10" id="KW-0560">Oxidoreductase</keyword>
<dbReference type="FunFam" id="2.40.110.10:FF:000031">
    <property type="entry name" value="Acyl-CoA dehydrogenase, putative"/>
    <property type="match status" value="1"/>
</dbReference>
<dbReference type="InterPro" id="IPR009075">
    <property type="entry name" value="AcylCo_DH/oxidase_C"/>
</dbReference>
<evidence type="ECO:0000256" key="8">
    <source>
        <dbReference type="ARBA" id="ARBA00066694"/>
    </source>
</evidence>
<dbReference type="SUPFAM" id="SSF56645">
    <property type="entry name" value="Acyl-CoA dehydrogenase NM domain-like"/>
    <property type="match status" value="1"/>
</dbReference>
<feature type="domain" description="Acetyl-CoA dehydrogenase-like C-terminal" evidence="14">
    <location>
        <begin position="470"/>
        <end position="596"/>
    </location>
</feature>
<comment type="caution">
    <text evidence="15">The sequence shown here is derived from an EMBL/GenBank/DDBJ whole genome shotgun (WGS) entry which is preliminary data.</text>
</comment>
<evidence type="ECO:0000313" key="16">
    <source>
        <dbReference type="Proteomes" id="UP000293623"/>
    </source>
</evidence>
<reference evidence="15 16" key="1">
    <citation type="submission" date="2019-01" db="EMBL/GenBank/DDBJ databases">
        <title>Altererythrobacter rhizovicinus sp. nov., isolated from the rhizosphere soil of Haloxylon ammodendron.</title>
        <authorList>
            <person name="Li H.-P."/>
            <person name="Gou J.-Y."/>
            <person name="Yao D."/>
            <person name="Han Q.-Q."/>
            <person name="Shao K.-Z."/>
            <person name="Zhao Q."/>
            <person name="Zhang J.-L."/>
        </authorList>
    </citation>
    <scope>NUCLEOTIDE SEQUENCE [LARGE SCALE GENOMIC DNA]</scope>
    <source>
        <strain evidence="15 16">AY-3R</strain>
    </source>
</reference>
<protein>
    <recommendedName>
        <fullName evidence="9">3-methylmercaptopropionyl-CoA dehydrogenase</fullName>
        <ecNumber evidence="8">1.3.99.41</ecNumber>
    </recommendedName>
</protein>
<gene>
    <name evidence="15" type="ORF">ETX26_05485</name>
</gene>
<dbReference type="InterPro" id="IPR009100">
    <property type="entry name" value="AcylCoA_DH/oxidase_NM_dom_sf"/>
</dbReference>
<keyword evidence="16" id="KW-1185">Reference proteome</keyword>
<organism evidence="15 16">
    <name type="scientific">Pelagerythrobacter rhizovicinus</name>
    <dbReference type="NCBI Taxonomy" id="2268576"/>
    <lineage>
        <taxon>Bacteria</taxon>
        <taxon>Pseudomonadati</taxon>
        <taxon>Pseudomonadota</taxon>
        <taxon>Alphaproteobacteria</taxon>
        <taxon>Sphingomonadales</taxon>
        <taxon>Erythrobacteraceae</taxon>
        <taxon>Pelagerythrobacter</taxon>
    </lineage>
</organism>
<dbReference type="Proteomes" id="UP000293623">
    <property type="component" value="Unassembled WGS sequence"/>
</dbReference>
<dbReference type="Gene3D" id="2.40.110.10">
    <property type="entry name" value="Butyryl-CoA Dehydrogenase, subunit A, domain 2"/>
    <property type="match status" value="1"/>
</dbReference>
<dbReference type="PANTHER" id="PTHR42803">
    <property type="entry name" value="ACYL-COA DEHYDROGENASE"/>
    <property type="match status" value="1"/>
</dbReference>
<evidence type="ECO:0000256" key="3">
    <source>
        <dbReference type="ARBA" id="ARBA00022630"/>
    </source>
</evidence>
<dbReference type="GO" id="GO:0016627">
    <property type="term" value="F:oxidoreductase activity, acting on the CH-CH group of donors"/>
    <property type="evidence" value="ECO:0007669"/>
    <property type="project" value="InterPro"/>
</dbReference>
<comment type="catalytic activity">
    <reaction evidence="6">
        <text>3-(methylsulfanyl)propanoyl-CoA + oxidized [electron-transfer flavoprotein] + H(+) = 3-(methylsulfanyl)acryloyl-CoA + reduced [electron-transfer flavoprotein]</text>
        <dbReference type="Rhea" id="RHEA:52612"/>
        <dbReference type="Rhea" id="RHEA-COMP:10685"/>
        <dbReference type="Rhea" id="RHEA-COMP:10686"/>
        <dbReference type="ChEBI" id="CHEBI:15378"/>
        <dbReference type="ChEBI" id="CHEBI:57692"/>
        <dbReference type="ChEBI" id="CHEBI:58307"/>
        <dbReference type="ChEBI" id="CHEBI:82815"/>
        <dbReference type="ChEBI" id="CHEBI:84994"/>
        <dbReference type="EC" id="1.3.99.41"/>
    </reaction>
    <physiologicalReaction direction="left-to-right" evidence="6">
        <dbReference type="Rhea" id="RHEA:52613"/>
    </physiologicalReaction>
</comment>
<dbReference type="InterPro" id="IPR036250">
    <property type="entry name" value="AcylCo_DH-like_C"/>
</dbReference>
<dbReference type="EC" id="1.3.99.41" evidence="8"/>
<evidence type="ECO:0000256" key="9">
    <source>
        <dbReference type="ARBA" id="ARBA00069043"/>
    </source>
</evidence>
<dbReference type="AlphaFoldDB" id="A0A4Q2KLI0"/>
<dbReference type="EMBL" id="SDPV01000001">
    <property type="protein sequence ID" value="RXZ66164.1"/>
    <property type="molecule type" value="Genomic_DNA"/>
</dbReference>
<comment type="function">
    <text evidence="7">Involved in the assimilation of dimethylsulphoniopropionate (DMSP), an important compound in the fixation of carbon in marine phytoplankton, by mediating the conversion of 3-(methylthio)propanoyl-CoA (MMPA-CoA) to 3-(methylthio)acryloyl-CoA (MTA-CoA).</text>
</comment>
<dbReference type="InterPro" id="IPR046373">
    <property type="entry name" value="Acyl-CoA_Oxase/DH_mid-dom_sf"/>
</dbReference>
<dbReference type="PANTHER" id="PTHR42803:SF1">
    <property type="entry name" value="BROAD-SPECIFICITY LINEAR ACYL-COA DEHYDROGENASE FADE5"/>
    <property type="match status" value="1"/>
</dbReference>
<dbReference type="InterPro" id="IPR006091">
    <property type="entry name" value="Acyl-CoA_Oxase/DH_mid-dom"/>
</dbReference>
<keyword evidence="4 10" id="KW-0274">FAD</keyword>
<dbReference type="Gene3D" id="1.10.540.10">
    <property type="entry name" value="Acyl-CoA dehydrogenase/oxidase, N-terminal domain"/>
    <property type="match status" value="1"/>
</dbReference>
<keyword evidence="3 10" id="KW-0285">Flavoprotein</keyword>
<name>A0A4Q2KLI0_9SPHN</name>
<comment type="similarity">
    <text evidence="2 10">Belongs to the acyl-CoA dehydrogenase family.</text>
</comment>
<dbReference type="RefSeq" id="WP_129523638.1">
    <property type="nucleotide sequence ID" value="NZ_SDPV01000001.1"/>
</dbReference>
<evidence type="ECO:0000256" key="1">
    <source>
        <dbReference type="ARBA" id="ARBA00001974"/>
    </source>
</evidence>
<evidence type="ECO:0000256" key="10">
    <source>
        <dbReference type="RuleBase" id="RU362125"/>
    </source>
</evidence>
<dbReference type="InterPro" id="IPR025878">
    <property type="entry name" value="Acyl-CoA_dh-like_C_dom"/>
</dbReference>
<dbReference type="Gene3D" id="1.20.140.10">
    <property type="entry name" value="Butyryl-CoA Dehydrogenase, subunit A, domain 3"/>
    <property type="match status" value="1"/>
</dbReference>
<evidence type="ECO:0000256" key="5">
    <source>
        <dbReference type="ARBA" id="ARBA00023002"/>
    </source>
</evidence>
<evidence type="ECO:0000259" key="13">
    <source>
        <dbReference type="Pfam" id="PF02771"/>
    </source>
</evidence>
<accession>A0A4Q2KLI0</accession>
<dbReference type="OrthoDB" id="9807883at2"/>
<dbReference type="Pfam" id="PF02771">
    <property type="entry name" value="Acyl-CoA_dh_N"/>
    <property type="match status" value="1"/>
</dbReference>
<dbReference type="Pfam" id="PF00441">
    <property type="entry name" value="Acyl-CoA_dh_1"/>
    <property type="match status" value="1"/>
</dbReference>
<proteinExistence type="inferred from homology"/>
<evidence type="ECO:0000259" key="11">
    <source>
        <dbReference type="Pfam" id="PF00441"/>
    </source>
</evidence>
<dbReference type="InterPro" id="IPR052166">
    <property type="entry name" value="Diverse_Acyl-CoA_DH"/>
</dbReference>
<sequence length="605" mass="65162">MPTYTAPTRDTRFVVNEVLDLASYGDLPGFESATPDMIDTVINEAGKFCSEVLAPLNRAGDEHGCTRNDDGSVTTPPGFKEAFQQFREAGWGTISAPEEFGGQGMPHVLGFVIEEFISSANQAFGMYPGLTNGAVSALLAKGSPEQQAKYVPKMIANEWLGTMNLTEPQCGTDLGLIRTRAEPQADGSYAITGTKIFISAGEHDLTEQIVHLVLAKTPGAPDSTKGISLFVVPKVLVNDDGSLGERNGVSCGSIEHKMGIHGNSTCVLNYDEAKGWMVGEENKGLAAMFIMMNAARLGVGIQGFSQAEAAYQNAVAYALDRRQGRALTGPAEPDEKADPIIVHPDVRRMLMDAKAFTEGFRAFALWGALLVDLTHKAASEEERAEADMLLGLMTPVIKGYGTDKGFETAVNMQQVFGGHGYIKEWGMEQFVRDARITQIYEGTNGIQAMDLCGRKLAQNGGAAIQAFFKLVGEEAAAAKDDETLGPLAERLEKALNEQQAATMWFMQNAMQNPNNLGAGAHHYMHIMGIVTLGLMWLRMAKVAQARLAEGGEGGESDRAFYEAKLVTARYYAERFLPDAGALRRKLEAGSESVMALGEEAFATAA</sequence>
<feature type="domain" description="Acyl-CoA oxidase/dehydrogenase middle" evidence="12">
    <location>
        <begin position="163"/>
        <end position="271"/>
    </location>
</feature>
<dbReference type="GO" id="GO:0050660">
    <property type="term" value="F:flavin adenine dinucleotide binding"/>
    <property type="evidence" value="ECO:0007669"/>
    <property type="project" value="InterPro"/>
</dbReference>